<dbReference type="Pfam" id="PF00589">
    <property type="entry name" value="Phage_integrase"/>
    <property type="match status" value="1"/>
</dbReference>
<sequence length="62" mass="7259">MNYHTLRHTFATRCIEEGVDVKSLSEILGHANVNITLNRYVHSSMEQKRRCMEKLLLQGEKE</sequence>
<accession>A0ABT2RPA6</accession>
<dbReference type="Proteomes" id="UP001652431">
    <property type="component" value="Unassembled WGS sequence"/>
</dbReference>
<dbReference type="InterPro" id="IPR011010">
    <property type="entry name" value="DNA_brk_join_enz"/>
</dbReference>
<feature type="domain" description="Tyr recombinase" evidence="2">
    <location>
        <begin position="1"/>
        <end position="53"/>
    </location>
</feature>
<protein>
    <submittedName>
        <fullName evidence="3">Tyrosine-type recombinase/integrase</fullName>
    </submittedName>
</protein>
<proteinExistence type="predicted"/>
<evidence type="ECO:0000256" key="1">
    <source>
        <dbReference type="ARBA" id="ARBA00023172"/>
    </source>
</evidence>
<dbReference type="RefSeq" id="WP_262575534.1">
    <property type="nucleotide sequence ID" value="NZ_JAOQJU010000015.1"/>
</dbReference>
<name>A0ABT2RPA6_9FIRM</name>
<dbReference type="SUPFAM" id="SSF56349">
    <property type="entry name" value="DNA breaking-rejoining enzymes"/>
    <property type="match status" value="1"/>
</dbReference>
<evidence type="ECO:0000313" key="3">
    <source>
        <dbReference type="EMBL" id="MCU6687239.1"/>
    </source>
</evidence>
<gene>
    <name evidence="3" type="ORF">OCV99_11935</name>
</gene>
<reference evidence="3 4" key="1">
    <citation type="journal article" date="2021" name="ISME Commun">
        <title>Automated analysis of genomic sequences facilitates high-throughput and comprehensive description of bacteria.</title>
        <authorList>
            <person name="Hitch T.C.A."/>
        </authorList>
    </citation>
    <scope>NUCLEOTIDE SEQUENCE [LARGE SCALE GENOMIC DNA]</scope>
    <source>
        <strain evidence="3 4">Sanger_03</strain>
    </source>
</reference>
<dbReference type="EMBL" id="JAOQJU010000015">
    <property type="protein sequence ID" value="MCU6687239.1"/>
    <property type="molecule type" value="Genomic_DNA"/>
</dbReference>
<dbReference type="Gene3D" id="1.10.443.10">
    <property type="entry name" value="Intergrase catalytic core"/>
    <property type="match status" value="1"/>
</dbReference>
<evidence type="ECO:0000313" key="4">
    <source>
        <dbReference type="Proteomes" id="UP001652431"/>
    </source>
</evidence>
<dbReference type="InterPro" id="IPR002104">
    <property type="entry name" value="Integrase_catalytic"/>
</dbReference>
<keyword evidence="1" id="KW-0233">DNA recombination</keyword>
<dbReference type="InterPro" id="IPR013762">
    <property type="entry name" value="Integrase-like_cat_sf"/>
</dbReference>
<evidence type="ECO:0000259" key="2">
    <source>
        <dbReference type="PROSITE" id="PS51898"/>
    </source>
</evidence>
<comment type="caution">
    <text evidence="3">The sequence shown here is derived from an EMBL/GenBank/DDBJ whole genome shotgun (WGS) entry which is preliminary data.</text>
</comment>
<dbReference type="PROSITE" id="PS51898">
    <property type="entry name" value="TYR_RECOMBINASE"/>
    <property type="match status" value="1"/>
</dbReference>
<organism evidence="3 4">
    <name type="scientific">Dorea acetigenes</name>
    <dbReference type="NCBI Taxonomy" id="2981787"/>
    <lineage>
        <taxon>Bacteria</taxon>
        <taxon>Bacillati</taxon>
        <taxon>Bacillota</taxon>
        <taxon>Clostridia</taxon>
        <taxon>Lachnospirales</taxon>
        <taxon>Lachnospiraceae</taxon>
        <taxon>Dorea</taxon>
    </lineage>
</organism>
<keyword evidence="4" id="KW-1185">Reference proteome</keyword>